<proteinExistence type="predicted"/>
<dbReference type="AlphaFoldDB" id="C3ZIE0"/>
<evidence type="ECO:0000313" key="2">
    <source>
        <dbReference type="EMBL" id="EEN47665.1"/>
    </source>
</evidence>
<dbReference type="InParanoid" id="C3ZIE0"/>
<dbReference type="PROSITE" id="PS50053">
    <property type="entry name" value="UBIQUITIN_2"/>
    <property type="match status" value="1"/>
</dbReference>
<accession>C3ZIE0</accession>
<sequence>MTCQVHSTGRVTVTDVQRDVTQVCRCGETEVARGDWAWFGCDGQDSGEGYTVSVEYTPTTGPTTTTDITVQPDAPLAALMSTLARETHVPCARQAILHDGEELMDPDVCLKKLGIVEGTHLVLKKIERRQTTFTDATDSVNGGPPDETDAIFDMERTTLVTRVIQEIKDLIAPECAETEDKQKWWGSSLIRQDVQAILTEQITVNPDGYPEIPSAALQDIVRVISETEAAEVTDLLEEADDDISLLDVFCELSERLSRDPVS</sequence>
<dbReference type="Gene3D" id="3.10.20.90">
    <property type="entry name" value="Phosphatidylinositol 3-kinase Catalytic Subunit, Chain A, domain 1"/>
    <property type="match status" value="1"/>
</dbReference>
<dbReference type="InterPro" id="IPR000626">
    <property type="entry name" value="Ubiquitin-like_dom"/>
</dbReference>
<dbReference type="EMBL" id="GG666627">
    <property type="protein sequence ID" value="EEN47665.1"/>
    <property type="molecule type" value="Genomic_DNA"/>
</dbReference>
<feature type="domain" description="Ubiquitin-like" evidence="1">
    <location>
        <begin position="52"/>
        <end position="123"/>
    </location>
</feature>
<protein>
    <recommendedName>
        <fullName evidence="1">Ubiquitin-like domain-containing protein</fullName>
    </recommendedName>
</protein>
<organism>
    <name type="scientific">Branchiostoma floridae</name>
    <name type="common">Florida lancelet</name>
    <name type="synonym">Amphioxus</name>
    <dbReference type="NCBI Taxonomy" id="7739"/>
    <lineage>
        <taxon>Eukaryota</taxon>
        <taxon>Metazoa</taxon>
        <taxon>Chordata</taxon>
        <taxon>Cephalochordata</taxon>
        <taxon>Leptocardii</taxon>
        <taxon>Amphioxiformes</taxon>
        <taxon>Branchiostomatidae</taxon>
        <taxon>Branchiostoma</taxon>
    </lineage>
</organism>
<dbReference type="SUPFAM" id="SSF54236">
    <property type="entry name" value="Ubiquitin-like"/>
    <property type="match status" value="1"/>
</dbReference>
<dbReference type="InterPro" id="IPR029071">
    <property type="entry name" value="Ubiquitin-like_domsf"/>
</dbReference>
<gene>
    <name evidence="2" type="ORF">BRAFLDRAFT_80744</name>
</gene>
<name>C3ZIE0_BRAFL</name>
<evidence type="ECO:0000259" key="1">
    <source>
        <dbReference type="PROSITE" id="PS50053"/>
    </source>
</evidence>
<reference evidence="2" key="1">
    <citation type="journal article" date="2008" name="Nature">
        <title>The amphioxus genome and the evolution of the chordate karyotype.</title>
        <authorList>
            <consortium name="US DOE Joint Genome Institute (JGI-PGF)"/>
            <person name="Putnam N.H."/>
            <person name="Butts T."/>
            <person name="Ferrier D.E.K."/>
            <person name="Furlong R.F."/>
            <person name="Hellsten U."/>
            <person name="Kawashima T."/>
            <person name="Robinson-Rechavi M."/>
            <person name="Shoguchi E."/>
            <person name="Terry A."/>
            <person name="Yu J.-K."/>
            <person name="Benito-Gutierrez E.L."/>
            <person name="Dubchak I."/>
            <person name="Garcia-Fernandez J."/>
            <person name="Gibson-Brown J.J."/>
            <person name="Grigoriev I.V."/>
            <person name="Horton A.C."/>
            <person name="de Jong P.J."/>
            <person name="Jurka J."/>
            <person name="Kapitonov V.V."/>
            <person name="Kohara Y."/>
            <person name="Kuroki Y."/>
            <person name="Lindquist E."/>
            <person name="Lucas S."/>
            <person name="Osoegawa K."/>
            <person name="Pennacchio L.A."/>
            <person name="Salamov A.A."/>
            <person name="Satou Y."/>
            <person name="Sauka-Spengler T."/>
            <person name="Schmutz J."/>
            <person name="Shin-I T."/>
            <person name="Toyoda A."/>
            <person name="Bronner-Fraser M."/>
            <person name="Fujiyama A."/>
            <person name="Holland L.Z."/>
            <person name="Holland P.W.H."/>
            <person name="Satoh N."/>
            <person name="Rokhsar D.S."/>
        </authorList>
    </citation>
    <scope>NUCLEOTIDE SEQUENCE [LARGE SCALE GENOMIC DNA]</scope>
    <source>
        <strain evidence="2">S238N-H82</strain>
        <tissue evidence="2">Testes</tissue>
    </source>
</reference>